<dbReference type="AlphaFoldDB" id="A0A3D9FJT5"/>
<organism evidence="1 2">
    <name type="scientific">Flavobacterium cutihirudinis</name>
    <dbReference type="NCBI Taxonomy" id="1265740"/>
    <lineage>
        <taxon>Bacteria</taxon>
        <taxon>Pseudomonadati</taxon>
        <taxon>Bacteroidota</taxon>
        <taxon>Flavobacteriia</taxon>
        <taxon>Flavobacteriales</taxon>
        <taxon>Flavobacteriaceae</taxon>
        <taxon>Flavobacterium</taxon>
    </lineage>
</organism>
<evidence type="ECO:0000313" key="2">
    <source>
        <dbReference type="Proteomes" id="UP000257004"/>
    </source>
</evidence>
<dbReference type="EMBL" id="QRDQ01000012">
    <property type="protein sequence ID" value="RED19439.1"/>
    <property type="molecule type" value="Genomic_DNA"/>
</dbReference>
<dbReference type="Pfam" id="PF13585">
    <property type="entry name" value="CHU_C"/>
    <property type="match status" value="1"/>
</dbReference>
<proteinExistence type="predicted"/>
<gene>
    <name evidence="1" type="ORF">BD847_3723</name>
</gene>
<sequence length="179" mass="20578">MVLSLTIDPATTPEGFLTDESDRQIVLIRWDENEKKWVNEGGEVGNTTVNGQNIKFIMAEVSQFGKFTLGKIKKGNGPNQDLIIYNALSPNGDDKNEFFHIKGIDNYPDNEVEIYNRWGIRVYSTKSYNENDNVFKGYSEGRSTINPNEKLPDGTYFYVLRYVKENKNYTQTGYLYISE</sequence>
<keyword evidence="2" id="KW-1185">Reference proteome</keyword>
<protein>
    <submittedName>
        <fullName evidence="1">Gliding motility-associated-like protein</fullName>
    </submittedName>
</protein>
<evidence type="ECO:0000313" key="1">
    <source>
        <dbReference type="EMBL" id="RED19439.1"/>
    </source>
</evidence>
<dbReference type="RefSeq" id="WP_115889685.1">
    <property type="nucleotide sequence ID" value="NZ_QRDQ01000012.1"/>
</dbReference>
<dbReference type="InterPro" id="IPR026341">
    <property type="entry name" value="T9SS_type_B"/>
</dbReference>
<reference evidence="1 2" key="1">
    <citation type="submission" date="2018-07" db="EMBL/GenBank/DDBJ databases">
        <title>Genomic Encyclopedia of Archaeal and Bacterial Type Strains, Phase II (KMG-II): from individual species to whole genera.</title>
        <authorList>
            <person name="Goeker M."/>
        </authorList>
    </citation>
    <scope>NUCLEOTIDE SEQUENCE [LARGE SCALE GENOMIC DNA]</scope>
    <source>
        <strain evidence="1 2">DSM 25795</strain>
    </source>
</reference>
<dbReference type="OrthoDB" id="1489185at2"/>
<comment type="caution">
    <text evidence="1">The sequence shown here is derived from an EMBL/GenBank/DDBJ whole genome shotgun (WGS) entry which is preliminary data.</text>
</comment>
<dbReference type="NCBIfam" id="TIGR04131">
    <property type="entry name" value="Bac_Flav_CTERM"/>
    <property type="match status" value="1"/>
</dbReference>
<name>A0A3D9FJT5_9FLAO</name>
<dbReference type="Proteomes" id="UP000257004">
    <property type="component" value="Unassembled WGS sequence"/>
</dbReference>
<accession>A0A3D9FJT5</accession>